<dbReference type="PANTHER" id="PTHR30537">
    <property type="entry name" value="HTH-TYPE TRANSCRIPTIONAL REGULATOR"/>
    <property type="match status" value="1"/>
</dbReference>
<feature type="domain" description="HTH lysR-type" evidence="5">
    <location>
        <begin position="2"/>
        <end position="59"/>
    </location>
</feature>
<dbReference type="GO" id="GO:0043565">
    <property type="term" value="F:sequence-specific DNA binding"/>
    <property type="evidence" value="ECO:0007669"/>
    <property type="project" value="TreeGrafter"/>
</dbReference>
<keyword evidence="4" id="KW-0804">Transcription</keyword>
<dbReference type="Gene3D" id="3.40.190.290">
    <property type="match status" value="1"/>
</dbReference>
<comment type="caution">
    <text evidence="6">The sequence shown here is derived from an EMBL/GenBank/DDBJ whole genome shotgun (WGS) entry which is preliminary data.</text>
</comment>
<evidence type="ECO:0000313" key="7">
    <source>
        <dbReference type="Proteomes" id="UP001139410"/>
    </source>
</evidence>
<dbReference type="GO" id="GO:0006351">
    <property type="term" value="P:DNA-templated transcription"/>
    <property type="evidence" value="ECO:0007669"/>
    <property type="project" value="TreeGrafter"/>
</dbReference>
<accession>A0A9X1QHF2</accession>
<dbReference type="GO" id="GO:0003700">
    <property type="term" value="F:DNA-binding transcription factor activity"/>
    <property type="evidence" value="ECO:0007669"/>
    <property type="project" value="InterPro"/>
</dbReference>
<gene>
    <name evidence="6" type="ORF">LVY65_01525</name>
</gene>
<dbReference type="RefSeq" id="WP_235066247.1">
    <property type="nucleotide sequence ID" value="NZ_JAKFGM010000001.1"/>
</dbReference>
<proteinExistence type="inferred from homology"/>
<evidence type="ECO:0000256" key="4">
    <source>
        <dbReference type="ARBA" id="ARBA00023163"/>
    </source>
</evidence>
<dbReference type="InterPro" id="IPR005119">
    <property type="entry name" value="LysR_subst-bd"/>
</dbReference>
<dbReference type="Gene3D" id="1.10.10.10">
    <property type="entry name" value="Winged helix-like DNA-binding domain superfamily/Winged helix DNA-binding domain"/>
    <property type="match status" value="1"/>
</dbReference>
<evidence type="ECO:0000256" key="3">
    <source>
        <dbReference type="ARBA" id="ARBA00023125"/>
    </source>
</evidence>
<name>A0A9X1QHF2_9SPHN</name>
<keyword evidence="7" id="KW-1185">Reference proteome</keyword>
<dbReference type="InterPro" id="IPR036390">
    <property type="entry name" value="WH_DNA-bd_sf"/>
</dbReference>
<dbReference type="FunFam" id="1.10.10.10:FF:000001">
    <property type="entry name" value="LysR family transcriptional regulator"/>
    <property type="match status" value="1"/>
</dbReference>
<sequence>MLDWNDLRYFVAVAEQGSTLKAGRALRVSQTTVARRISALEESVGLILFDRRAAGYAMTPDGEALLRHARQVAAAAEQFQTIAASRGRDLSGVVRLTTQEIFAVTLLAPMLKELHDQHPEIVIELDTEQELLDLGEGQADIALRSTSQESPAGVVGRRLCVDDWTLYCSREYAAAHGVPRNRSQLKKHAIIGGGGGKLWLHYEAWLRSLGLENQVAMHHSSSTGLLSGVRSGFGLAVLPCVVADAEPDLIRCLPPRDDHGRNMWLLTHERVRHTPRVRLVIDFLYERLARHVRALEAQRDAA</sequence>
<dbReference type="InterPro" id="IPR000847">
    <property type="entry name" value="LysR_HTH_N"/>
</dbReference>
<keyword evidence="3" id="KW-0238">DNA-binding</keyword>
<dbReference type="Proteomes" id="UP001139410">
    <property type="component" value="Unassembled WGS sequence"/>
</dbReference>
<dbReference type="EMBL" id="JAKFGM010000001">
    <property type="protein sequence ID" value="MCF2513748.1"/>
    <property type="molecule type" value="Genomic_DNA"/>
</dbReference>
<dbReference type="SUPFAM" id="SSF46785">
    <property type="entry name" value="Winged helix' DNA-binding domain"/>
    <property type="match status" value="1"/>
</dbReference>
<evidence type="ECO:0000256" key="2">
    <source>
        <dbReference type="ARBA" id="ARBA00023015"/>
    </source>
</evidence>
<dbReference type="AlphaFoldDB" id="A0A9X1QHF2"/>
<evidence type="ECO:0000259" key="5">
    <source>
        <dbReference type="PROSITE" id="PS50931"/>
    </source>
</evidence>
<protein>
    <submittedName>
        <fullName evidence="6">LysR family transcriptional regulator</fullName>
    </submittedName>
</protein>
<dbReference type="InterPro" id="IPR036388">
    <property type="entry name" value="WH-like_DNA-bd_sf"/>
</dbReference>
<keyword evidence="2" id="KW-0805">Transcription regulation</keyword>
<dbReference type="Pfam" id="PF00126">
    <property type="entry name" value="HTH_1"/>
    <property type="match status" value="1"/>
</dbReference>
<dbReference type="PANTHER" id="PTHR30537:SF3">
    <property type="entry name" value="TRANSCRIPTIONAL REGULATORY PROTEIN"/>
    <property type="match status" value="1"/>
</dbReference>
<reference evidence="6" key="1">
    <citation type="submission" date="2022-01" db="EMBL/GenBank/DDBJ databases">
        <authorList>
            <person name="Jo J.-H."/>
            <person name="Im W.-T."/>
        </authorList>
    </citation>
    <scope>NUCLEOTIDE SEQUENCE</scope>
    <source>
        <strain evidence="6">G124</strain>
    </source>
</reference>
<dbReference type="SUPFAM" id="SSF53850">
    <property type="entry name" value="Periplasmic binding protein-like II"/>
    <property type="match status" value="1"/>
</dbReference>
<evidence type="ECO:0000313" key="6">
    <source>
        <dbReference type="EMBL" id="MCF2513748.1"/>
    </source>
</evidence>
<comment type="similarity">
    <text evidence="1">Belongs to the LysR transcriptional regulatory family.</text>
</comment>
<dbReference type="InterPro" id="IPR058163">
    <property type="entry name" value="LysR-type_TF_proteobact-type"/>
</dbReference>
<dbReference type="Pfam" id="PF03466">
    <property type="entry name" value="LysR_substrate"/>
    <property type="match status" value="1"/>
</dbReference>
<dbReference type="PROSITE" id="PS50931">
    <property type="entry name" value="HTH_LYSR"/>
    <property type="match status" value="1"/>
</dbReference>
<organism evidence="6 7">
    <name type="scientific">Sphingomonas cremea</name>
    <dbReference type="NCBI Taxonomy" id="2904799"/>
    <lineage>
        <taxon>Bacteria</taxon>
        <taxon>Pseudomonadati</taxon>
        <taxon>Pseudomonadota</taxon>
        <taxon>Alphaproteobacteria</taxon>
        <taxon>Sphingomonadales</taxon>
        <taxon>Sphingomonadaceae</taxon>
        <taxon>Sphingomonas</taxon>
    </lineage>
</organism>
<evidence type="ECO:0000256" key="1">
    <source>
        <dbReference type="ARBA" id="ARBA00009437"/>
    </source>
</evidence>